<gene>
    <name evidence="4" type="ORF">FCK90_12810</name>
</gene>
<comment type="caution">
    <text evidence="4">The sequence shown here is derived from an EMBL/GenBank/DDBJ whole genome shotgun (WGS) entry which is preliminary data.</text>
</comment>
<name>A0A5J5KWJ0_9MICC</name>
<accession>A0A5J5KWJ0</accession>
<feature type="region of interest" description="Disordered" evidence="1">
    <location>
        <begin position="61"/>
        <end position="99"/>
    </location>
</feature>
<evidence type="ECO:0000256" key="2">
    <source>
        <dbReference type="SAM" id="Phobius"/>
    </source>
</evidence>
<evidence type="ECO:0000256" key="1">
    <source>
        <dbReference type="SAM" id="MobiDB-lite"/>
    </source>
</evidence>
<dbReference type="EMBL" id="SZWF01000022">
    <property type="protein sequence ID" value="KAA9393265.1"/>
    <property type="molecule type" value="Genomic_DNA"/>
</dbReference>
<evidence type="ECO:0008006" key="6">
    <source>
        <dbReference type="Google" id="ProtNLM"/>
    </source>
</evidence>
<evidence type="ECO:0000313" key="4">
    <source>
        <dbReference type="EMBL" id="KAA9393265.1"/>
    </source>
</evidence>
<feature type="transmembrane region" description="Helical" evidence="2">
    <location>
        <begin position="272"/>
        <end position="292"/>
    </location>
</feature>
<evidence type="ECO:0000313" key="5">
    <source>
        <dbReference type="Proteomes" id="UP000325957"/>
    </source>
</evidence>
<evidence type="ECO:0000256" key="3">
    <source>
        <dbReference type="SAM" id="SignalP"/>
    </source>
</evidence>
<dbReference type="RefSeq" id="WP_158034702.1">
    <property type="nucleotide sequence ID" value="NZ_ML708626.1"/>
</dbReference>
<keyword evidence="5" id="KW-1185">Reference proteome</keyword>
<feature type="chain" id="PRO_5039190602" description="Carboxypeptidase regulatory-like domain-containing protein" evidence="3">
    <location>
        <begin position="29"/>
        <end position="298"/>
    </location>
</feature>
<organism evidence="4 5">
    <name type="scientific">Kocuria coralli</name>
    <dbReference type="NCBI Taxonomy" id="1461025"/>
    <lineage>
        <taxon>Bacteria</taxon>
        <taxon>Bacillati</taxon>
        <taxon>Actinomycetota</taxon>
        <taxon>Actinomycetes</taxon>
        <taxon>Micrococcales</taxon>
        <taxon>Micrococcaceae</taxon>
        <taxon>Kocuria</taxon>
    </lineage>
</organism>
<keyword evidence="2" id="KW-0812">Transmembrane</keyword>
<keyword evidence="2" id="KW-1133">Transmembrane helix</keyword>
<keyword evidence="2" id="KW-0472">Membrane</keyword>
<reference evidence="4 5" key="1">
    <citation type="submission" date="2019-05" db="EMBL/GenBank/DDBJ databases">
        <title>Kocuria coralli sp. nov., a novel actinobacterium isolated from coral reef seawater.</title>
        <authorList>
            <person name="Li J."/>
        </authorList>
    </citation>
    <scope>NUCLEOTIDE SEQUENCE [LARGE SCALE GENOMIC DNA]</scope>
    <source>
        <strain evidence="4 5">SCSIO 13007</strain>
    </source>
</reference>
<protein>
    <recommendedName>
        <fullName evidence="6">Carboxypeptidase regulatory-like domain-containing protein</fullName>
    </recommendedName>
</protein>
<dbReference type="AlphaFoldDB" id="A0A5J5KWJ0"/>
<feature type="compositionally biased region" description="Pro residues" evidence="1">
    <location>
        <begin position="68"/>
        <end position="81"/>
    </location>
</feature>
<feature type="signal peptide" evidence="3">
    <location>
        <begin position="1"/>
        <end position="28"/>
    </location>
</feature>
<proteinExistence type="predicted"/>
<keyword evidence="3" id="KW-0732">Signal</keyword>
<sequence length="298" mass="30658">MPSAKPRRCGIIRSGFAMLAVSWAVVVAAPGAAAVETTEPAPVATPAPEVVETAAPQPVPVETAPVETTPPAPAETLPPDPGATGGAEPGPAEETDFTIYPGESASTSMLFVGTIVGQELVEEPTVTLTDSETHEELGTAYVDETGSFNVAVPSEDVAEVESMGVTVKGHTREGEPITVESGEVRSEDQQVKPSLAARDSLLVMVDPAETPADAPMASMVLGSESSALIPGQTWTDEETPQERSAAEDAEILEPQASAESRLAMTRAGANPVVIIGAGLVAVASLAWAMVVAGRRRRS</sequence>
<dbReference type="Proteomes" id="UP000325957">
    <property type="component" value="Unassembled WGS sequence"/>
</dbReference>